<gene>
    <name evidence="1" type="ORF">RRG08_060018</name>
</gene>
<reference evidence="1" key="1">
    <citation type="journal article" date="2023" name="G3 (Bethesda)">
        <title>A reference genome for the long-term kleptoplast-retaining sea slug Elysia crispata morphotype clarki.</title>
        <authorList>
            <person name="Eastman K.E."/>
            <person name="Pendleton A.L."/>
            <person name="Shaikh M.A."/>
            <person name="Suttiyut T."/>
            <person name="Ogas R."/>
            <person name="Tomko P."/>
            <person name="Gavelis G."/>
            <person name="Widhalm J.R."/>
            <person name="Wisecaver J.H."/>
        </authorList>
    </citation>
    <scope>NUCLEOTIDE SEQUENCE</scope>
    <source>
        <strain evidence="1">ECLA1</strain>
    </source>
</reference>
<evidence type="ECO:0000313" key="1">
    <source>
        <dbReference type="EMBL" id="KAK3742516.1"/>
    </source>
</evidence>
<dbReference type="Proteomes" id="UP001283361">
    <property type="component" value="Unassembled WGS sequence"/>
</dbReference>
<accession>A0AAE0YDX3</accession>
<comment type="caution">
    <text evidence="1">The sequence shown here is derived from an EMBL/GenBank/DDBJ whole genome shotgun (WGS) entry which is preliminary data.</text>
</comment>
<proteinExistence type="predicted"/>
<sequence>MTNELRSRGHWLTTPQQAAKLTFLSFIFSFDHYLEEVQWLESGRVSSVYKNLGNDVGTVCSAKEVDGESAVQERYLAGVPADDRGGITPMCFQLPVYCPGREHCQIPGAAACLPSAGPVVLRGLR</sequence>
<name>A0AAE0YDX3_9GAST</name>
<dbReference type="EMBL" id="JAWDGP010006349">
    <property type="protein sequence ID" value="KAK3742516.1"/>
    <property type="molecule type" value="Genomic_DNA"/>
</dbReference>
<organism evidence="1 2">
    <name type="scientific">Elysia crispata</name>
    <name type="common">lettuce slug</name>
    <dbReference type="NCBI Taxonomy" id="231223"/>
    <lineage>
        <taxon>Eukaryota</taxon>
        <taxon>Metazoa</taxon>
        <taxon>Spiralia</taxon>
        <taxon>Lophotrochozoa</taxon>
        <taxon>Mollusca</taxon>
        <taxon>Gastropoda</taxon>
        <taxon>Heterobranchia</taxon>
        <taxon>Euthyneura</taxon>
        <taxon>Panpulmonata</taxon>
        <taxon>Sacoglossa</taxon>
        <taxon>Placobranchoidea</taxon>
        <taxon>Plakobranchidae</taxon>
        <taxon>Elysia</taxon>
    </lineage>
</organism>
<evidence type="ECO:0000313" key="2">
    <source>
        <dbReference type="Proteomes" id="UP001283361"/>
    </source>
</evidence>
<protein>
    <submittedName>
        <fullName evidence="1">Uncharacterized protein</fullName>
    </submittedName>
</protein>
<dbReference type="AlphaFoldDB" id="A0AAE0YDX3"/>
<keyword evidence="2" id="KW-1185">Reference proteome</keyword>